<protein>
    <submittedName>
        <fullName evidence="2">Uncharacterized protein</fullName>
    </submittedName>
</protein>
<keyword evidence="1" id="KW-0472">Membrane</keyword>
<evidence type="ECO:0000313" key="3">
    <source>
        <dbReference type="Proteomes" id="UP000092445"/>
    </source>
</evidence>
<dbReference type="AlphaFoldDB" id="A0A1B0A6K8"/>
<organism evidence="2 3">
    <name type="scientific">Glossina pallidipes</name>
    <name type="common">Tsetse fly</name>
    <dbReference type="NCBI Taxonomy" id="7398"/>
    <lineage>
        <taxon>Eukaryota</taxon>
        <taxon>Metazoa</taxon>
        <taxon>Ecdysozoa</taxon>
        <taxon>Arthropoda</taxon>
        <taxon>Hexapoda</taxon>
        <taxon>Insecta</taxon>
        <taxon>Pterygota</taxon>
        <taxon>Neoptera</taxon>
        <taxon>Endopterygota</taxon>
        <taxon>Diptera</taxon>
        <taxon>Brachycera</taxon>
        <taxon>Muscomorpha</taxon>
        <taxon>Hippoboscoidea</taxon>
        <taxon>Glossinidae</taxon>
        <taxon>Glossina</taxon>
    </lineage>
</organism>
<dbReference type="Proteomes" id="UP000092445">
    <property type="component" value="Unassembled WGS sequence"/>
</dbReference>
<feature type="transmembrane region" description="Helical" evidence="1">
    <location>
        <begin position="18"/>
        <end position="38"/>
    </location>
</feature>
<dbReference type="VEuPathDB" id="VectorBase:GPAI035903"/>
<evidence type="ECO:0000256" key="1">
    <source>
        <dbReference type="SAM" id="Phobius"/>
    </source>
</evidence>
<proteinExistence type="predicted"/>
<keyword evidence="1" id="KW-0812">Transmembrane</keyword>
<dbReference type="EnsemblMetazoa" id="GPAI035903-RA">
    <property type="protein sequence ID" value="GPAI035903-PA"/>
    <property type="gene ID" value="GPAI035903"/>
</dbReference>
<keyword evidence="1" id="KW-1133">Transmembrane helix</keyword>
<evidence type="ECO:0000313" key="2">
    <source>
        <dbReference type="EnsemblMetazoa" id="GPAI035903-PA"/>
    </source>
</evidence>
<keyword evidence="3" id="KW-1185">Reference proteome</keyword>
<sequence>MHCQDGHYQLDTNEVNTITAVAVIMYAVAAVTGFFLWINALTIKSECISSSIISYRLILKDDIVNVNAKQQSLPKKFTTNHNSQKSEYNLMRDGVLLTSFIALRSSEIL</sequence>
<reference evidence="2" key="2">
    <citation type="submission" date="2020-05" db="UniProtKB">
        <authorList>
            <consortium name="EnsemblMetazoa"/>
        </authorList>
    </citation>
    <scope>IDENTIFICATION</scope>
    <source>
        <strain evidence="2">IAEA</strain>
    </source>
</reference>
<name>A0A1B0A6K8_GLOPL</name>
<reference evidence="3" key="1">
    <citation type="submission" date="2014-03" db="EMBL/GenBank/DDBJ databases">
        <authorList>
            <person name="Aksoy S."/>
            <person name="Warren W."/>
            <person name="Wilson R.K."/>
        </authorList>
    </citation>
    <scope>NUCLEOTIDE SEQUENCE [LARGE SCALE GENOMIC DNA]</scope>
    <source>
        <strain evidence="3">IAEA</strain>
    </source>
</reference>
<accession>A0A1B0A6K8</accession>